<dbReference type="Proteomes" id="UP000623467">
    <property type="component" value="Unassembled WGS sequence"/>
</dbReference>
<proteinExistence type="predicted"/>
<feature type="domain" description="Integrase core" evidence="1">
    <location>
        <begin position="17"/>
        <end position="200"/>
    </location>
</feature>
<reference evidence="2" key="1">
    <citation type="submission" date="2020-05" db="EMBL/GenBank/DDBJ databases">
        <title>Mycena genomes resolve the evolution of fungal bioluminescence.</title>
        <authorList>
            <person name="Tsai I.J."/>
        </authorList>
    </citation>
    <scope>NUCLEOTIDE SEQUENCE</scope>
    <source>
        <strain evidence="2">160909Yilan</strain>
    </source>
</reference>
<dbReference type="InterPro" id="IPR058913">
    <property type="entry name" value="Integrase_dom_put"/>
</dbReference>
<dbReference type="PANTHER" id="PTHR46177:SF1">
    <property type="entry name" value="INTEGRASE CATALYTIC DOMAIN-CONTAINING PROTEIN"/>
    <property type="match status" value="1"/>
</dbReference>
<dbReference type="OrthoDB" id="2845878at2759"/>
<dbReference type="PANTHER" id="PTHR46177">
    <property type="entry name" value="INTEGRASE CATALYTIC DOMAIN-CONTAINING PROTEIN"/>
    <property type="match status" value="1"/>
</dbReference>
<dbReference type="EMBL" id="JACAZH010000020">
    <property type="protein sequence ID" value="KAF7345210.1"/>
    <property type="molecule type" value="Genomic_DNA"/>
</dbReference>
<dbReference type="Pfam" id="PF24764">
    <property type="entry name" value="rva_4"/>
    <property type="match status" value="1"/>
</dbReference>
<organism evidence="2 3">
    <name type="scientific">Mycena sanguinolenta</name>
    <dbReference type="NCBI Taxonomy" id="230812"/>
    <lineage>
        <taxon>Eukaryota</taxon>
        <taxon>Fungi</taxon>
        <taxon>Dikarya</taxon>
        <taxon>Basidiomycota</taxon>
        <taxon>Agaricomycotina</taxon>
        <taxon>Agaricomycetes</taxon>
        <taxon>Agaricomycetidae</taxon>
        <taxon>Agaricales</taxon>
        <taxon>Marasmiineae</taxon>
        <taxon>Mycenaceae</taxon>
        <taxon>Mycena</taxon>
    </lineage>
</organism>
<comment type="caution">
    <text evidence="2">The sequence shown here is derived from an EMBL/GenBank/DDBJ whole genome shotgun (WGS) entry which is preliminary data.</text>
</comment>
<dbReference type="AlphaFoldDB" id="A0A8H6XNV3"/>
<name>A0A8H6XNV3_9AGAR</name>
<evidence type="ECO:0000259" key="1">
    <source>
        <dbReference type="Pfam" id="PF24764"/>
    </source>
</evidence>
<accession>A0A8H6XNV3</accession>
<keyword evidence="3" id="KW-1185">Reference proteome</keyword>
<gene>
    <name evidence="2" type="ORF">MSAN_01897500</name>
</gene>
<sequence length="286" mass="32501">MLQELELMNDLMKPSWNDEIHLDGHEKLNFKALRMGRASIDMYGGRCHGSGYIVHLAVVPNARCPSTIGHSYLDLVESTGEIPIQITVDGGTETQYMFQFHEQLRAQFLPDVSSSEAPSCVALKSSDNIPIEALWSYFLKFTGHDLKAAILLGKTENYINIANELHIDLFHWLWSKIVQNAVNQFLRYWNTHKTRKQSNKYLPSGVAPEEVFMHPENFGLRHAGIPVDLNAIRELRNTLPKSREECFRWVPLEFDSRAAAAYKSLGSPELTISAGWTIYSRILALL</sequence>
<evidence type="ECO:0000313" key="3">
    <source>
        <dbReference type="Proteomes" id="UP000623467"/>
    </source>
</evidence>
<protein>
    <recommendedName>
        <fullName evidence="1">Integrase core domain-containing protein</fullName>
    </recommendedName>
</protein>
<evidence type="ECO:0000313" key="2">
    <source>
        <dbReference type="EMBL" id="KAF7345210.1"/>
    </source>
</evidence>